<keyword evidence="6" id="KW-0505">Motor protein</keyword>
<comment type="similarity">
    <text evidence="6">Belongs to the TRAFAC class myosin-kinesin ATPase superfamily. Kinesin family.</text>
</comment>
<dbReference type="InterPro" id="IPR001752">
    <property type="entry name" value="Kinesin_motor_dom"/>
</dbReference>
<evidence type="ECO:0000313" key="9">
    <source>
        <dbReference type="EMBL" id="KAJ3096720.1"/>
    </source>
</evidence>
<evidence type="ECO:0000256" key="6">
    <source>
        <dbReference type="PROSITE-ProRule" id="PRU00283"/>
    </source>
</evidence>
<feature type="binding site" evidence="6">
    <location>
        <begin position="144"/>
        <end position="151"/>
    </location>
    <ligand>
        <name>ATP</name>
        <dbReference type="ChEBI" id="CHEBI:30616"/>
    </ligand>
</feature>
<evidence type="ECO:0000256" key="7">
    <source>
        <dbReference type="SAM" id="MobiDB-lite"/>
    </source>
</evidence>
<dbReference type="InterPro" id="IPR027417">
    <property type="entry name" value="P-loop_NTPase"/>
</dbReference>
<evidence type="ECO:0000259" key="8">
    <source>
        <dbReference type="PROSITE" id="PS50067"/>
    </source>
</evidence>
<dbReference type="InterPro" id="IPR027640">
    <property type="entry name" value="Kinesin-like_fam"/>
</dbReference>
<gene>
    <name evidence="9" type="ORF">HK100_005503</name>
</gene>
<keyword evidence="2" id="KW-0963">Cytoplasm</keyword>
<dbReference type="PANTHER" id="PTHR47969">
    <property type="entry name" value="CHROMOSOME-ASSOCIATED KINESIN KIF4A-RELATED"/>
    <property type="match status" value="1"/>
</dbReference>
<feature type="compositionally biased region" description="Polar residues" evidence="7">
    <location>
        <begin position="160"/>
        <end position="178"/>
    </location>
</feature>
<feature type="domain" description="Kinesin motor" evidence="8">
    <location>
        <begin position="27"/>
        <end position="363"/>
    </location>
</feature>
<evidence type="ECO:0000256" key="1">
    <source>
        <dbReference type="ARBA" id="ARBA00004496"/>
    </source>
</evidence>
<dbReference type="GO" id="GO:0005524">
    <property type="term" value="F:ATP binding"/>
    <property type="evidence" value="ECO:0007669"/>
    <property type="project" value="UniProtKB-UniRule"/>
</dbReference>
<keyword evidence="10" id="KW-1185">Reference proteome</keyword>
<protein>
    <recommendedName>
        <fullName evidence="8">Kinesin motor domain-containing protein</fullName>
    </recommendedName>
</protein>
<sequence>MPTDASPLNLDLSKTQIREKYDQNSASVRVAVRIRPNSASMAGSNGSLTSLSSNIIPTSSVCLNVVCPPPTSTLFSENLAGVSAAVVAAAADIQWEFDTVWGEESIQVSDTAKENEQESIYKTEVSPLVHAFVEGFNATLLAYGQTGSGKTFTMGTAFSDPTVSSSSSPTRKQFSNRISASSSTSDNNTPSPASRASTAPSQFQQMPLKPRPQNNNSQLSASQNCLPIILQDKDANSFQLPPQLLNAGSGMLPRAILQMFDLIAMKTDASNFSPPPQQRHVYEISVSFLELHNEEWIDLLKDCGGIKSSNSNSTVGFGCGKKSNEKDTISIREEKDGRISVYGATNIVVTSAEAALKLLVKGS</sequence>
<proteinExistence type="inferred from homology"/>
<evidence type="ECO:0000256" key="2">
    <source>
        <dbReference type="ARBA" id="ARBA00022490"/>
    </source>
</evidence>
<dbReference type="AlphaFoldDB" id="A0AAD5XD78"/>
<dbReference type="PROSITE" id="PS50067">
    <property type="entry name" value="KINESIN_MOTOR_2"/>
    <property type="match status" value="1"/>
</dbReference>
<evidence type="ECO:0000256" key="5">
    <source>
        <dbReference type="ARBA" id="ARBA00023054"/>
    </source>
</evidence>
<dbReference type="SMART" id="SM00129">
    <property type="entry name" value="KISc"/>
    <property type="match status" value="1"/>
</dbReference>
<evidence type="ECO:0000256" key="3">
    <source>
        <dbReference type="ARBA" id="ARBA00022741"/>
    </source>
</evidence>
<evidence type="ECO:0000256" key="4">
    <source>
        <dbReference type="ARBA" id="ARBA00022840"/>
    </source>
</evidence>
<dbReference type="Pfam" id="PF00225">
    <property type="entry name" value="Kinesin"/>
    <property type="match status" value="2"/>
</dbReference>
<dbReference type="PANTHER" id="PTHR47969:SF15">
    <property type="entry name" value="CHROMOSOME-ASSOCIATED KINESIN KIF4A-RELATED"/>
    <property type="match status" value="1"/>
</dbReference>
<keyword evidence="3 6" id="KW-0547">Nucleotide-binding</keyword>
<dbReference type="GO" id="GO:0005875">
    <property type="term" value="C:microtubule associated complex"/>
    <property type="evidence" value="ECO:0007669"/>
    <property type="project" value="TreeGrafter"/>
</dbReference>
<dbReference type="GO" id="GO:0005737">
    <property type="term" value="C:cytoplasm"/>
    <property type="evidence" value="ECO:0007669"/>
    <property type="project" value="UniProtKB-SubCell"/>
</dbReference>
<reference evidence="9" key="1">
    <citation type="submission" date="2020-05" db="EMBL/GenBank/DDBJ databases">
        <title>Phylogenomic resolution of chytrid fungi.</title>
        <authorList>
            <person name="Stajich J.E."/>
            <person name="Amses K."/>
            <person name="Simmons R."/>
            <person name="Seto K."/>
            <person name="Myers J."/>
            <person name="Bonds A."/>
            <person name="Quandt C.A."/>
            <person name="Barry K."/>
            <person name="Liu P."/>
            <person name="Grigoriev I."/>
            <person name="Longcore J.E."/>
            <person name="James T.Y."/>
        </authorList>
    </citation>
    <scope>NUCLEOTIDE SEQUENCE</scope>
    <source>
        <strain evidence="9">JEL0513</strain>
    </source>
</reference>
<dbReference type="Proteomes" id="UP001211907">
    <property type="component" value="Unassembled WGS sequence"/>
</dbReference>
<feature type="non-terminal residue" evidence="9">
    <location>
        <position position="1"/>
    </location>
</feature>
<comment type="subcellular location">
    <subcellularLocation>
        <location evidence="1">Cytoplasm</location>
    </subcellularLocation>
</comment>
<dbReference type="GO" id="GO:0003777">
    <property type="term" value="F:microtubule motor activity"/>
    <property type="evidence" value="ECO:0007669"/>
    <property type="project" value="InterPro"/>
</dbReference>
<comment type="caution">
    <text evidence="9">The sequence shown here is derived from an EMBL/GenBank/DDBJ whole genome shotgun (WGS) entry which is preliminary data.</text>
</comment>
<dbReference type="GO" id="GO:0008017">
    <property type="term" value="F:microtubule binding"/>
    <property type="evidence" value="ECO:0007669"/>
    <property type="project" value="InterPro"/>
</dbReference>
<feature type="region of interest" description="Disordered" evidence="7">
    <location>
        <begin position="160"/>
        <end position="219"/>
    </location>
</feature>
<accession>A0AAD5XD78</accession>
<keyword evidence="4 6" id="KW-0067">ATP-binding</keyword>
<organism evidence="9 10">
    <name type="scientific">Physocladia obscura</name>
    <dbReference type="NCBI Taxonomy" id="109957"/>
    <lineage>
        <taxon>Eukaryota</taxon>
        <taxon>Fungi</taxon>
        <taxon>Fungi incertae sedis</taxon>
        <taxon>Chytridiomycota</taxon>
        <taxon>Chytridiomycota incertae sedis</taxon>
        <taxon>Chytridiomycetes</taxon>
        <taxon>Chytridiales</taxon>
        <taxon>Chytriomycetaceae</taxon>
        <taxon>Physocladia</taxon>
    </lineage>
</organism>
<keyword evidence="5" id="KW-0175">Coiled coil</keyword>
<name>A0AAD5XD78_9FUNG</name>
<dbReference type="GO" id="GO:0051231">
    <property type="term" value="P:spindle elongation"/>
    <property type="evidence" value="ECO:0007669"/>
    <property type="project" value="TreeGrafter"/>
</dbReference>
<dbReference type="InterPro" id="IPR036961">
    <property type="entry name" value="Kinesin_motor_dom_sf"/>
</dbReference>
<dbReference type="EMBL" id="JADGJH010002573">
    <property type="protein sequence ID" value="KAJ3096720.1"/>
    <property type="molecule type" value="Genomic_DNA"/>
</dbReference>
<dbReference type="GO" id="GO:0007052">
    <property type="term" value="P:mitotic spindle organization"/>
    <property type="evidence" value="ECO:0007669"/>
    <property type="project" value="TreeGrafter"/>
</dbReference>
<evidence type="ECO:0000313" key="10">
    <source>
        <dbReference type="Proteomes" id="UP001211907"/>
    </source>
</evidence>
<dbReference type="SUPFAM" id="SSF52540">
    <property type="entry name" value="P-loop containing nucleoside triphosphate hydrolases"/>
    <property type="match status" value="1"/>
</dbReference>
<dbReference type="Gene3D" id="3.40.850.10">
    <property type="entry name" value="Kinesin motor domain"/>
    <property type="match status" value="1"/>
</dbReference>
<dbReference type="GO" id="GO:0007018">
    <property type="term" value="P:microtubule-based movement"/>
    <property type="evidence" value="ECO:0007669"/>
    <property type="project" value="InterPro"/>
</dbReference>
<feature type="compositionally biased region" description="Low complexity" evidence="7">
    <location>
        <begin position="179"/>
        <end position="201"/>
    </location>
</feature>